<feature type="repeat" description="ANK" evidence="1">
    <location>
        <begin position="177"/>
        <end position="210"/>
    </location>
</feature>
<dbReference type="SMART" id="SM00248">
    <property type="entry name" value="ANK"/>
    <property type="match status" value="8"/>
</dbReference>
<dbReference type="AlphaFoldDB" id="A0AAF0IKM1"/>
<dbReference type="Pfam" id="PF13637">
    <property type="entry name" value="Ank_4"/>
    <property type="match status" value="1"/>
</dbReference>
<feature type="repeat" description="ANK" evidence="1">
    <location>
        <begin position="447"/>
        <end position="479"/>
    </location>
</feature>
<dbReference type="SUPFAM" id="SSF48403">
    <property type="entry name" value="Ankyrin repeat"/>
    <property type="match status" value="1"/>
</dbReference>
<dbReference type="EMBL" id="CP120629">
    <property type="protein sequence ID" value="WEW59952.1"/>
    <property type="molecule type" value="Genomic_DNA"/>
</dbReference>
<dbReference type="Pfam" id="PF12796">
    <property type="entry name" value="Ank_2"/>
    <property type="match status" value="2"/>
</dbReference>
<gene>
    <name evidence="2" type="ORF">PRK78_005434</name>
</gene>
<name>A0AAF0IKM1_9EURO</name>
<dbReference type="PANTHER" id="PTHR24118">
    <property type="entry name" value="POTE ANKYRIN DOMAIN"/>
    <property type="match status" value="1"/>
</dbReference>
<proteinExistence type="predicted"/>
<organism evidence="2 3">
    <name type="scientific">Emydomyces testavorans</name>
    <dbReference type="NCBI Taxonomy" id="2070801"/>
    <lineage>
        <taxon>Eukaryota</taxon>
        <taxon>Fungi</taxon>
        <taxon>Dikarya</taxon>
        <taxon>Ascomycota</taxon>
        <taxon>Pezizomycotina</taxon>
        <taxon>Eurotiomycetes</taxon>
        <taxon>Eurotiomycetidae</taxon>
        <taxon>Onygenales</taxon>
        <taxon>Nannizziopsiaceae</taxon>
        <taxon>Emydomyces</taxon>
    </lineage>
</organism>
<dbReference type="InterPro" id="IPR002110">
    <property type="entry name" value="Ankyrin_rpt"/>
</dbReference>
<dbReference type="InterPro" id="IPR036770">
    <property type="entry name" value="Ankyrin_rpt-contain_sf"/>
</dbReference>
<feature type="repeat" description="ANK" evidence="1">
    <location>
        <begin position="244"/>
        <end position="276"/>
    </location>
</feature>
<dbReference type="PROSITE" id="PS50088">
    <property type="entry name" value="ANK_REPEAT"/>
    <property type="match status" value="5"/>
</dbReference>
<keyword evidence="3" id="KW-1185">Reference proteome</keyword>
<protein>
    <submittedName>
        <fullName evidence="2">Uncharacterized protein</fullName>
    </submittedName>
</protein>
<dbReference type="Gene3D" id="1.25.40.20">
    <property type="entry name" value="Ankyrin repeat-containing domain"/>
    <property type="match status" value="4"/>
</dbReference>
<evidence type="ECO:0000313" key="3">
    <source>
        <dbReference type="Proteomes" id="UP001219355"/>
    </source>
</evidence>
<dbReference type="PANTHER" id="PTHR24118:SF99">
    <property type="entry name" value="POTE ANKYRIN DOMAIN FAMILY MEMBER 3C-RELATED"/>
    <property type="match status" value="1"/>
</dbReference>
<evidence type="ECO:0000313" key="2">
    <source>
        <dbReference type="EMBL" id="WEW59952.1"/>
    </source>
</evidence>
<sequence>MLNYSIYPLHPEESCSILIVNIRKRQTKLNELASSVPERHILAMAPEQRRMLMTLPAEVLLEIVDSLHSEADINALARTSHQFYSLVNPYLYGHNVKYCRASAMFWGIEQAESNTLLMALEAGANVHQSKGYFGGALGHLIDMLACSIYPLYGVKKGNELLQILLDNGADMNFRSGNEDTPLQAAMLYRAHETFIRIMIENGADIEAVSIGHRWHLVAGYFFQNESFVTYLIERGINMNVEDEDGWTLLHVASLKRCYNVCELLIENGADIHSRTSDGETPLLAAVSGLVDEARGSKVWSKLEKTLLVLLNNGADVNMCSYTGVTPLRYAVDSGHPKMIELLISRGAKVNFRDIDGRTQLHRVRKTQAAFMLIRCGAIPDIKDNYGTTALRGNISRPPEDAMIYAGDIYAVSSDGKTFLHSAAATNNARLLLQLIAYDADIHAQDNEGNTALHLAIFEGNVDAACMLIVLGASLDITNNQGLGMRDLLKLSEKTCLKRDMDKTMGGDSLAWTRPT</sequence>
<dbReference type="PROSITE" id="PS50297">
    <property type="entry name" value="ANK_REP_REGION"/>
    <property type="match status" value="4"/>
</dbReference>
<feature type="repeat" description="ANK" evidence="1">
    <location>
        <begin position="322"/>
        <end position="354"/>
    </location>
</feature>
<reference evidence="2" key="1">
    <citation type="submission" date="2023-03" db="EMBL/GenBank/DDBJ databases">
        <title>Emydomyces testavorans Genome Sequence.</title>
        <authorList>
            <person name="Hoyer L."/>
        </authorList>
    </citation>
    <scope>NUCLEOTIDE SEQUENCE</scope>
    <source>
        <strain evidence="2">16-2883</strain>
    </source>
</reference>
<feature type="repeat" description="ANK" evidence="1">
    <location>
        <begin position="414"/>
        <end position="446"/>
    </location>
</feature>
<accession>A0AAF0IKM1</accession>
<dbReference type="Proteomes" id="UP001219355">
    <property type="component" value="Chromosome 3"/>
</dbReference>
<evidence type="ECO:0000256" key="1">
    <source>
        <dbReference type="PROSITE-ProRule" id="PRU00023"/>
    </source>
</evidence>
<keyword evidence="1" id="KW-0040">ANK repeat</keyword>